<dbReference type="InterPro" id="IPR036047">
    <property type="entry name" value="F-box-like_dom_sf"/>
</dbReference>
<proteinExistence type="predicted"/>
<sequence>MCKVPPEIQLLILQELDGQKDVLRECALVCKLWHELCLPALFRELVIDIEDLQAHSDFLVNSPHIRTHIRKLKFEFSPFPVHVHPREDHMIVSLLLGLPRLDELLCTSIIFTTLSTVLPQLSITKLYLQEDIYAPRAFLPVLRAVAGTLRSLTLEEFVFVDEDDLAIEISVGPIIMTALEELAIVHCNNLPLTSNVIRMPSLKILYYGAGWAAMGDDNFEPLNVDNLCVLWWEGDRHHLLGAVKQAANEFAIPSQIRHIEILPSVLCGERVKLDQLEAYALDLRRSGRLEQLTITVGKDDILGFGSVVDRLPTLSDLGLLDIRTGRPSVLYPGCDENNIQPEWTLF</sequence>
<accession>A0A8H7DXN3</accession>
<keyword evidence="3" id="KW-1185">Reference proteome</keyword>
<dbReference type="SUPFAM" id="SSF81383">
    <property type="entry name" value="F-box domain"/>
    <property type="match status" value="1"/>
</dbReference>
<reference evidence="2" key="1">
    <citation type="submission" date="2019-07" db="EMBL/GenBank/DDBJ databases">
        <authorList>
            <person name="Palmer J.M."/>
        </authorList>
    </citation>
    <scope>NUCLEOTIDE SEQUENCE</scope>
    <source>
        <strain evidence="2">PC9</strain>
    </source>
</reference>
<organism evidence="2 3">
    <name type="scientific">Pleurotus ostreatus</name>
    <name type="common">Oyster mushroom</name>
    <name type="synonym">White-rot fungus</name>
    <dbReference type="NCBI Taxonomy" id="5322"/>
    <lineage>
        <taxon>Eukaryota</taxon>
        <taxon>Fungi</taxon>
        <taxon>Dikarya</taxon>
        <taxon>Basidiomycota</taxon>
        <taxon>Agaricomycotina</taxon>
        <taxon>Agaricomycetes</taxon>
        <taxon>Agaricomycetidae</taxon>
        <taxon>Agaricales</taxon>
        <taxon>Pleurotineae</taxon>
        <taxon>Pleurotaceae</taxon>
        <taxon>Pleurotus</taxon>
    </lineage>
</organism>
<gene>
    <name evidence="2" type="ORF">PC9H_001309</name>
</gene>
<dbReference type="VEuPathDB" id="FungiDB:PC9H_001309"/>
<dbReference type="InterPro" id="IPR001810">
    <property type="entry name" value="F-box_dom"/>
</dbReference>
<dbReference type="Gene3D" id="1.20.1280.50">
    <property type="match status" value="1"/>
</dbReference>
<protein>
    <recommendedName>
        <fullName evidence="1">F-box domain-containing protein</fullName>
    </recommendedName>
</protein>
<dbReference type="Pfam" id="PF12937">
    <property type="entry name" value="F-box-like"/>
    <property type="match status" value="1"/>
</dbReference>
<dbReference type="AlphaFoldDB" id="A0A8H7DXN3"/>
<feature type="domain" description="F-box" evidence="1">
    <location>
        <begin position="2"/>
        <end position="47"/>
    </location>
</feature>
<evidence type="ECO:0000313" key="3">
    <source>
        <dbReference type="Proteomes" id="UP000623687"/>
    </source>
</evidence>
<dbReference type="RefSeq" id="XP_036636804.1">
    <property type="nucleotide sequence ID" value="XM_036770959.1"/>
</dbReference>
<dbReference type="GeneID" id="59371150"/>
<evidence type="ECO:0000313" key="2">
    <source>
        <dbReference type="EMBL" id="KAF7440960.1"/>
    </source>
</evidence>
<dbReference type="Proteomes" id="UP000623687">
    <property type="component" value="Unassembled WGS sequence"/>
</dbReference>
<dbReference type="EMBL" id="JACETU010000001">
    <property type="protein sequence ID" value="KAF7440960.1"/>
    <property type="molecule type" value="Genomic_DNA"/>
</dbReference>
<evidence type="ECO:0000259" key="1">
    <source>
        <dbReference type="Pfam" id="PF12937"/>
    </source>
</evidence>
<name>A0A8H7DXN3_PLEOS</name>
<dbReference type="OrthoDB" id="2788229at2759"/>
<dbReference type="CDD" id="cd09917">
    <property type="entry name" value="F-box_SF"/>
    <property type="match status" value="1"/>
</dbReference>
<comment type="caution">
    <text evidence="2">The sequence shown here is derived from an EMBL/GenBank/DDBJ whole genome shotgun (WGS) entry which is preliminary data.</text>
</comment>